<organism evidence="12 13">
    <name type="scientific">Phyllobacterium phragmitis</name>
    <dbReference type="NCBI Taxonomy" id="2670329"/>
    <lineage>
        <taxon>Bacteria</taxon>
        <taxon>Pseudomonadati</taxon>
        <taxon>Pseudomonadota</taxon>
        <taxon>Alphaproteobacteria</taxon>
        <taxon>Hyphomicrobiales</taxon>
        <taxon>Phyllobacteriaceae</taxon>
        <taxon>Phyllobacterium</taxon>
    </lineage>
</organism>
<proteinExistence type="predicted"/>
<dbReference type="GO" id="GO:0004601">
    <property type="term" value="F:peroxidase activity"/>
    <property type="evidence" value="ECO:0007669"/>
    <property type="project" value="UniProtKB-KW"/>
</dbReference>
<evidence type="ECO:0000256" key="1">
    <source>
        <dbReference type="ARBA" id="ARBA00004418"/>
    </source>
</evidence>
<evidence type="ECO:0000256" key="7">
    <source>
        <dbReference type="ARBA" id="ARBA00023004"/>
    </source>
</evidence>
<evidence type="ECO:0000256" key="10">
    <source>
        <dbReference type="SAM" id="SignalP"/>
    </source>
</evidence>
<keyword evidence="6" id="KW-0560">Oxidoreductase</keyword>
<keyword evidence="2 8" id="KW-0349">Heme</keyword>
<gene>
    <name evidence="12" type="ORF">PPNSA23_17100</name>
</gene>
<feature type="region of interest" description="Disordered" evidence="9">
    <location>
        <begin position="344"/>
        <end position="363"/>
    </location>
</feature>
<evidence type="ECO:0000256" key="3">
    <source>
        <dbReference type="ARBA" id="ARBA00022723"/>
    </source>
</evidence>
<evidence type="ECO:0000313" key="13">
    <source>
        <dbReference type="Proteomes" id="UP001628091"/>
    </source>
</evidence>
<keyword evidence="12" id="KW-0575">Peroxidase</keyword>
<evidence type="ECO:0000256" key="5">
    <source>
        <dbReference type="ARBA" id="ARBA00022764"/>
    </source>
</evidence>
<evidence type="ECO:0000313" key="12">
    <source>
        <dbReference type="EMBL" id="GAB1581767.1"/>
    </source>
</evidence>
<keyword evidence="5" id="KW-0574">Periplasm</keyword>
<feature type="domain" description="Cytochrome c" evidence="11">
    <location>
        <begin position="59"/>
        <end position="190"/>
    </location>
</feature>
<evidence type="ECO:0000256" key="4">
    <source>
        <dbReference type="ARBA" id="ARBA00022729"/>
    </source>
</evidence>
<dbReference type="RefSeq" id="WP_407864545.1">
    <property type="nucleotide sequence ID" value="NZ_BAAFZP010000001.1"/>
</dbReference>
<accession>A0ABQ0GYL7</accession>
<sequence>MRQKLAWALAAAIVIGGPAAAQNNSQTIDDEALRADATSMFKPIPTVQPAPANNPITRDKAELGKMLFFEPRLSSSHLLSCNTCHNLGMGGVDGLETSVGHGWQSGPRNAPTVYNAFFNIAQFWDGRAQDLREQAKGPIQAAVEMNATPDRVLAVLNSMPEYRKLFERAFPGEEETLTFDNVAKAIEAFEATLITPGAHFDQYLEGNLAALNGTEKKGLRLFIDRGCASCHNGINVGGGEYYAFGVVEQPGAEILPPDDKGRFAVTETASDEYVFRAPSLRNVALTAPYFHSGRVWDLKQAVEIMSTSQLGTELQADEVEAIVAFLHTLTGEQPDVTYPMLPASTPTTPRPVLMAPNTAQGAQ</sequence>
<dbReference type="InterPro" id="IPR051395">
    <property type="entry name" value="Cytochrome_c_Peroxidase/MauG"/>
</dbReference>
<reference evidence="12 13" key="1">
    <citation type="submission" date="2024-10" db="EMBL/GenBank/DDBJ databases">
        <title>Isolation, draft genome sequencing and identification of Phyllobacterium sp. NSA23, isolated from leaf soil.</title>
        <authorList>
            <person name="Akita H."/>
        </authorList>
    </citation>
    <scope>NUCLEOTIDE SEQUENCE [LARGE SCALE GENOMIC DNA]</scope>
    <source>
        <strain evidence="12 13">NSA23</strain>
    </source>
</reference>
<feature type="signal peptide" evidence="10">
    <location>
        <begin position="1"/>
        <end position="21"/>
    </location>
</feature>
<dbReference type="Pfam" id="PF03150">
    <property type="entry name" value="CCP_MauG"/>
    <property type="match status" value="1"/>
</dbReference>
<dbReference type="Pfam" id="PF00034">
    <property type="entry name" value="Cytochrom_C"/>
    <property type="match status" value="1"/>
</dbReference>
<dbReference type="PIRSF" id="PIRSF000294">
    <property type="entry name" value="Cytochrome-c_peroxidase"/>
    <property type="match status" value="1"/>
</dbReference>
<dbReference type="PANTHER" id="PTHR30600:SF7">
    <property type="entry name" value="CYTOCHROME C PEROXIDASE-RELATED"/>
    <property type="match status" value="1"/>
</dbReference>
<dbReference type="InterPro" id="IPR036909">
    <property type="entry name" value="Cyt_c-like_dom_sf"/>
</dbReference>
<evidence type="ECO:0000256" key="6">
    <source>
        <dbReference type="ARBA" id="ARBA00023002"/>
    </source>
</evidence>
<comment type="caution">
    <text evidence="12">The sequence shown here is derived from an EMBL/GenBank/DDBJ whole genome shotgun (WGS) entry which is preliminary data.</text>
</comment>
<dbReference type="Gene3D" id="1.10.760.10">
    <property type="entry name" value="Cytochrome c-like domain"/>
    <property type="match status" value="2"/>
</dbReference>
<feature type="domain" description="Cytochrome c" evidence="11">
    <location>
        <begin position="213"/>
        <end position="330"/>
    </location>
</feature>
<dbReference type="PROSITE" id="PS51007">
    <property type="entry name" value="CYTC"/>
    <property type="match status" value="2"/>
</dbReference>
<evidence type="ECO:0000256" key="8">
    <source>
        <dbReference type="PROSITE-ProRule" id="PRU00433"/>
    </source>
</evidence>
<dbReference type="InterPro" id="IPR009056">
    <property type="entry name" value="Cyt_c-like_dom"/>
</dbReference>
<dbReference type="SUPFAM" id="SSF46626">
    <property type="entry name" value="Cytochrome c"/>
    <property type="match status" value="2"/>
</dbReference>
<feature type="chain" id="PRO_5046337629" evidence="10">
    <location>
        <begin position="22"/>
        <end position="363"/>
    </location>
</feature>
<comment type="subcellular location">
    <subcellularLocation>
        <location evidence="1">Periplasm</location>
    </subcellularLocation>
</comment>
<evidence type="ECO:0000256" key="2">
    <source>
        <dbReference type="ARBA" id="ARBA00022617"/>
    </source>
</evidence>
<dbReference type="InterPro" id="IPR026259">
    <property type="entry name" value="MauG/Cytc_peroxidase"/>
</dbReference>
<keyword evidence="7 8" id="KW-0408">Iron</keyword>
<keyword evidence="13" id="KW-1185">Reference proteome</keyword>
<dbReference type="EMBL" id="BAAFZP010000001">
    <property type="protein sequence ID" value="GAB1581767.1"/>
    <property type="molecule type" value="Genomic_DNA"/>
</dbReference>
<dbReference type="InterPro" id="IPR004852">
    <property type="entry name" value="Di-haem_cyt_c_peroxidsae"/>
</dbReference>
<keyword evidence="3 8" id="KW-0479">Metal-binding</keyword>
<protein>
    <submittedName>
        <fullName evidence="12">Cytochrome-c peroxidase</fullName>
    </submittedName>
</protein>
<evidence type="ECO:0000256" key="9">
    <source>
        <dbReference type="SAM" id="MobiDB-lite"/>
    </source>
</evidence>
<dbReference type="Proteomes" id="UP001628091">
    <property type="component" value="Unassembled WGS sequence"/>
</dbReference>
<name>A0ABQ0GYL7_9HYPH</name>
<evidence type="ECO:0000259" key="11">
    <source>
        <dbReference type="PROSITE" id="PS51007"/>
    </source>
</evidence>
<dbReference type="PANTHER" id="PTHR30600">
    <property type="entry name" value="CYTOCHROME C PEROXIDASE-RELATED"/>
    <property type="match status" value="1"/>
</dbReference>
<keyword evidence="4 10" id="KW-0732">Signal</keyword>